<organism evidence="1 2">
    <name type="scientific">Streptomyces marokkonensis</name>
    <dbReference type="NCBI Taxonomy" id="324855"/>
    <lineage>
        <taxon>Bacteria</taxon>
        <taxon>Bacillati</taxon>
        <taxon>Actinomycetota</taxon>
        <taxon>Actinomycetes</taxon>
        <taxon>Kitasatosporales</taxon>
        <taxon>Streptomycetaceae</taxon>
        <taxon>Streptomyces</taxon>
    </lineage>
</organism>
<protein>
    <submittedName>
        <fullName evidence="1">Uncharacterized protein</fullName>
    </submittedName>
</protein>
<comment type="caution">
    <text evidence="1">The sequence shown here is derived from an EMBL/GenBank/DDBJ whole genome shotgun (WGS) entry which is preliminary data.</text>
</comment>
<reference evidence="2" key="1">
    <citation type="journal article" date="2019" name="Int. J. Syst. Evol. Microbiol.">
        <title>The Global Catalogue of Microorganisms (GCM) 10K type strain sequencing project: providing services to taxonomists for standard genome sequencing and annotation.</title>
        <authorList>
            <consortium name="The Broad Institute Genomics Platform"/>
            <consortium name="The Broad Institute Genome Sequencing Center for Infectious Disease"/>
            <person name="Wu L."/>
            <person name="Ma J."/>
        </authorList>
    </citation>
    <scope>NUCLEOTIDE SEQUENCE [LARGE SCALE GENOMIC DNA]</scope>
    <source>
        <strain evidence="2">JCM 17027</strain>
    </source>
</reference>
<sequence>MGVRRRFRLIPLRLIAQCQELVNGVDLRGVLLESRDALFQDGTALPQDGGAACQDLAHHGIAGRFELLMPNGHTGRRLCTTRNVPEHLRHLGLVPNVV</sequence>
<keyword evidence="2" id="KW-1185">Reference proteome</keyword>
<proteinExistence type="predicted"/>
<name>A0ABP7PJC1_9ACTN</name>
<evidence type="ECO:0000313" key="1">
    <source>
        <dbReference type="EMBL" id="GAA3966675.1"/>
    </source>
</evidence>
<evidence type="ECO:0000313" key="2">
    <source>
        <dbReference type="Proteomes" id="UP001500034"/>
    </source>
</evidence>
<accession>A0ABP7PJC1</accession>
<dbReference type="Proteomes" id="UP001500034">
    <property type="component" value="Unassembled WGS sequence"/>
</dbReference>
<dbReference type="EMBL" id="BAABCQ010000024">
    <property type="protein sequence ID" value="GAA3966675.1"/>
    <property type="molecule type" value="Genomic_DNA"/>
</dbReference>
<gene>
    <name evidence="1" type="ORF">GCM10022384_17720</name>
</gene>